<dbReference type="SUPFAM" id="SSF52047">
    <property type="entry name" value="RNI-like"/>
    <property type="match status" value="1"/>
</dbReference>
<dbReference type="InterPro" id="IPR032675">
    <property type="entry name" value="LRR_dom_sf"/>
</dbReference>
<organism evidence="1 2">
    <name type="scientific">Cyclotella atomus</name>
    <dbReference type="NCBI Taxonomy" id="382360"/>
    <lineage>
        <taxon>Eukaryota</taxon>
        <taxon>Sar</taxon>
        <taxon>Stramenopiles</taxon>
        <taxon>Ochrophyta</taxon>
        <taxon>Bacillariophyta</taxon>
        <taxon>Coscinodiscophyceae</taxon>
        <taxon>Thalassiosirophycidae</taxon>
        <taxon>Stephanodiscales</taxon>
        <taxon>Stephanodiscaceae</taxon>
        <taxon>Cyclotella</taxon>
    </lineage>
</organism>
<name>A0ABD3MR27_9STRA</name>
<gene>
    <name evidence="1" type="ORF">ACHAWO_008513</name>
</gene>
<reference evidence="1 2" key="1">
    <citation type="submission" date="2024-10" db="EMBL/GenBank/DDBJ databases">
        <title>Updated reference genomes for cyclostephanoid diatoms.</title>
        <authorList>
            <person name="Roberts W.R."/>
            <person name="Alverson A.J."/>
        </authorList>
    </citation>
    <scope>NUCLEOTIDE SEQUENCE [LARGE SCALE GENOMIC DNA]</scope>
    <source>
        <strain evidence="1 2">AJA010-31</strain>
    </source>
</reference>
<dbReference type="Gene3D" id="3.80.10.10">
    <property type="entry name" value="Ribonuclease Inhibitor"/>
    <property type="match status" value="1"/>
</dbReference>
<evidence type="ECO:0000313" key="2">
    <source>
        <dbReference type="Proteomes" id="UP001530400"/>
    </source>
</evidence>
<evidence type="ECO:0000313" key="1">
    <source>
        <dbReference type="EMBL" id="KAL3766122.1"/>
    </source>
</evidence>
<keyword evidence="2" id="KW-1185">Reference proteome</keyword>
<dbReference type="EMBL" id="JALLPJ020001390">
    <property type="protein sequence ID" value="KAL3766122.1"/>
    <property type="molecule type" value="Genomic_DNA"/>
</dbReference>
<protein>
    <submittedName>
        <fullName evidence="1">Uncharacterized protein</fullName>
    </submittedName>
</protein>
<proteinExistence type="predicted"/>
<dbReference type="AlphaFoldDB" id="A0ABD3MR27"/>
<dbReference type="Proteomes" id="UP001530400">
    <property type="component" value="Unassembled WGS sequence"/>
</dbReference>
<comment type="caution">
    <text evidence="1">The sequence shown here is derived from an EMBL/GenBank/DDBJ whole genome shotgun (WGS) entry which is preliminary data.</text>
</comment>
<sequence length="386" mass="43863">MPLKEILKRIKQNTSSFNLVSVDFRREFGTHHPYLYIELIEVRPCDTATLNRLFRYPVADSTDYDFDLYTWKGIGDAITHNPYVTELNLFVNDIDHSPDAERCIEALCQKVKNNSTIEKLILGSASIHALNMLNKLSYFVQHNEKLRYLFLQSVLALTADQIALISAALADRRTLLREYSIAYCRFDNEHTFQQVLAAAHSKVQSIELACETNYQYTTLASLLRDPTTELQAVRLVPMPSARQFDERVAASEITASLVGNTKLKDLVICFLSLGGEDMKCFDKLLCDVSSIESICSNSNHTLEKIEQPGLSSFVKECLELNKNNNKQEVARNKVLQYYFIGEFDVAPFANMPLSVVPEVMGQDKIRNRHSAIFRLLKCIPDLCNVS</sequence>
<accession>A0ABD3MR27</accession>